<gene>
    <name evidence="3" type="ORF">EZS28_039734</name>
</gene>
<evidence type="ECO:0000313" key="4">
    <source>
        <dbReference type="Proteomes" id="UP000324800"/>
    </source>
</evidence>
<protein>
    <submittedName>
        <fullName evidence="3">Uncharacterized protein</fullName>
    </submittedName>
</protein>
<feature type="region of interest" description="Disordered" evidence="2">
    <location>
        <begin position="121"/>
        <end position="177"/>
    </location>
</feature>
<evidence type="ECO:0000256" key="2">
    <source>
        <dbReference type="SAM" id="MobiDB-lite"/>
    </source>
</evidence>
<dbReference type="AlphaFoldDB" id="A0A5J4U340"/>
<keyword evidence="1" id="KW-0175">Coiled coil</keyword>
<feature type="compositionally biased region" description="Basic and acidic residues" evidence="2">
    <location>
        <begin position="135"/>
        <end position="145"/>
    </location>
</feature>
<proteinExistence type="predicted"/>
<dbReference type="EMBL" id="SNRW01021275">
    <property type="protein sequence ID" value="KAA6364739.1"/>
    <property type="molecule type" value="Genomic_DNA"/>
</dbReference>
<name>A0A5J4U340_9EUKA</name>
<reference evidence="3 4" key="1">
    <citation type="submission" date="2019-03" db="EMBL/GenBank/DDBJ databases">
        <title>Single cell metagenomics reveals metabolic interactions within the superorganism composed of flagellate Streblomastix strix and complex community of Bacteroidetes bacteria on its surface.</title>
        <authorList>
            <person name="Treitli S.C."/>
            <person name="Kolisko M."/>
            <person name="Husnik F."/>
            <person name="Keeling P."/>
            <person name="Hampl V."/>
        </authorList>
    </citation>
    <scope>NUCLEOTIDE SEQUENCE [LARGE SCALE GENOMIC DNA]</scope>
    <source>
        <strain evidence="3">ST1C</strain>
    </source>
</reference>
<feature type="coiled-coil region" evidence="1">
    <location>
        <begin position="34"/>
        <end position="61"/>
    </location>
</feature>
<evidence type="ECO:0000313" key="3">
    <source>
        <dbReference type="EMBL" id="KAA6364739.1"/>
    </source>
</evidence>
<feature type="non-terminal residue" evidence="3">
    <location>
        <position position="225"/>
    </location>
</feature>
<organism evidence="3 4">
    <name type="scientific">Streblomastix strix</name>
    <dbReference type="NCBI Taxonomy" id="222440"/>
    <lineage>
        <taxon>Eukaryota</taxon>
        <taxon>Metamonada</taxon>
        <taxon>Preaxostyla</taxon>
        <taxon>Oxymonadida</taxon>
        <taxon>Streblomastigidae</taxon>
        <taxon>Streblomastix</taxon>
    </lineage>
</organism>
<dbReference type="Proteomes" id="UP000324800">
    <property type="component" value="Unassembled WGS sequence"/>
</dbReference>
<comment type="caution">
    <text evidence="3">The sequence shown here is derived from an EMBL/GenBank/DDBJ whole genome shotgun (WGS) entry which is preliminary data.</text>
</comment>
<sequence>MQFVGKEIHDLLIKELIEQNREKNGVLSLSKFQKLDQKQRFQEARNAIRQMVEEFEDKEREKIIGSNYKGGNKQTQEIEVINNDLEMQKLSYAVYLPWNEFFDIVKSLPINIFVEKQQQQQQQQQQKKSNKKQKEKKDYETQNKEDESESQQQSSEEEQEDDNNQQQQRVANRPEQVNYRPFFEMMGGYTKTIMSDETADEQSILIILTFCMKMLVINEEWAVTH</sequence>
<evidence type="ECO:0000256" key="1">
    <source>
        <dbReference type="SAM" id="Coils"/>
    </source>
</evidence>
<accession>A0A5J4U340</accession>